<keyword evidence="8" id="KW-1185">Reference proteome</keyword>
<feature type="transmembrane region" description="Helical" evidence="6">
    <location>
        <begin position="215"/>
        <end position="237"/>
    </location>
</feature>
<dbReference type="InterPro" id="IPR006214">
    <property type="entry name" value="Bax_inhibitor_1-related"/>
</dbReference>
<evidence type="ECO:0008006" key="9">
    <source>
        <dbReference type="Google" id="ProtNLM"/>
    </source>
</evidence>
<keyword evidence="3 6" id="KW-0812">Transmembrane</keyword>
<comment type="caution">
    <text evidence="7">The sequence shown here is derived from an EMBL/GenBank/DDBJ whole genome shotgun (WGS) entry which is preliminary data.</text>
</comment>
<reference evidence="7 8" key="1">
    <citation type="submission" date="2017-11" db="EMBL/GenBank/DDBJ databases">
        <title>Draft genome sequence of Rhizobiales bacterium SY3-13.</title>
        <authorList>
            <person name="Sun C."/>
        </authorList>
    </citation>
    <scope>NUCLEOTIDE SEQUENCE [LARGE SCALE GENOMIC DNA]</scope>
    <source>
        <strain evidence="7 8">SY3-13</strain>
    </source>
</reference>
<evidence type="ECO:0000256" key="3">
    <source>
        <dbReference type="ARBA" id="ARBA00022692"/>
    </source>
</evidence>
<evidence type="ECO:0000256" key="1">
    <source>
        <dbReference type="ARBA" id="ARBA00004141"/>
    </source>
</evidence>
<feature type="transmembrane region" description="Helical" evidence="6">
    <location>
        <begin position="121"/>
        <end position="139"/>
    </location>
</feature>
<feature type="transmembrane region" description="Helical" evidence="6">
    <location>
        <begin position="175"/>
        <end position="194"/>
    </location>
</feature>
<dbReference type="GO" id="GO:0005886">
    <property type="term" value="C:plasma membrane"/>
    <property type="evidence" value="ECO:0007669"/>
    <property type="project" value="TreeGrafter"/>
</dbReference>
<dbReference type="PANTHER" id="PTHR23291">
    <property type="entry name" value="BAX INHIBITOR-RELATED"/>
    <property type="match status" value="1"/>
</dbReference>
<dbReference type="EMBL" id="PHIG01000006">
    <property type="protein sequence ID" value="PJK31318.1"/>
    <property type="molecule type" value="Genomic_DNA"/>
</dbReference>
<feature type="transmembrane region" description="Helical" evidence="6">
    <location>
        <begin position="97"/>
        <end position="115"/>
    </location>
</feature>
<protein>
    <recommendedName>
        <fullName evidence="9">BAX inhibitor (BI)-1/YccA family protein</fullName>
    </recommendedName>
</protein>
<dbReference type="CDD" id="cd10432">
    <property type="entry name" value="BI-1-like_bacterial"/>
    <property type="match status" value="1"/>
</dbReference>
<feature type="transmembrane region" description="Helical" evidence="6">
    <location>
        <begin position="65"/>
        <end position="85"/>
    </location>
</feature>
<proteinExistence type="inferred from homology"/>
<accession>A0A2M9G6H4</accession>
<evidence type="ECO:0000256" key="5">
    <source>
        <dbReference type="ARBA" id="ARBA00023136"/>
    </source>
</evidence>
<name>A0A2M9G6H4_9PROT</name>
<keyword evidence="5 6" id="KW-0472">Membrane</keyword>
<feature type="transmembrane region" description="Helical" evidence="6">
    <location>
        <begin position="151"/>
        <end position="169"/>
    </location>
</feature>
<evidence type="ECO:0000256" key="6">
    <source>
        <dbReference type="RuleBase" id="RU004379"/>
    </source>
</evidence>
<dbReference type="AlphaFoldDB" id="A0A2M9G6H4"/>
<evidence type="ECO:0000256" key="4">
    <source>
        <dbReference type="ARBA" id="ARBA00022989"/>
    </source>
</evidence>
<feature type="transmembrane region" description="Helical" evidence="6">
    <location>
        <begin position="33"/>
        <end position="53"/>
    </location>
</feature>
<sequence>MALKADTRYSGRAQTQTQTAEMDAGLRKYMLGVYNYMASGLLVSAVVAMLASSSPAVMQTIFGSGLAYVVMFAPLGLLLAMNFAFNKISTPVLQGMYWAFVALFGLSLSTIFLVYTSADIVRVFFITAAAFGGLSLYGYTTKKNLSGMGSFLIMGLIGIIIAMVVNMFLESTMMSFVISVLGVLIFAGLTAFDTQRIKSTYIQHRMQGDVATRSAVMDAVALYLNFVNMFMFLLHLFGGGNE</sequence>
<evidence type="ECO:0000313" key="8">
    <source>
        <dbReference type="Proteomes" id="UP000229498"/>
    </source>
</evidence>
<dbReference type="Pfam" id="PF01027">
    <property type="entry name" value="Bax1-I"/>
    <property type="match status" value="1"/>
</dbReference>
<dbReference type="OrthoDB" id="9793828at2"/>
<dbReference type="PANTHER" id="PTHR23291:SF50">
    <property type="entry name" value="PROTEIN LIFEGUARD 4"/>
    <property type="match status" value="1"/>
</dbReference>
<dbReference type="RefSeq" id="WP_109792786.1">
    <property type="nucleotide sequence ID" value="NZ_PHIG01000006.1"/>
</dbReference>
<evidence type="ECO:0000256" key="2">
    <source>
        <dbReference type="ARBA" id="ARBA00010350"/>
    </source>
</evidence>
<gene>
    <name evidence="7" type="ORF">CVT23_02345</name>
</gene>
<comment type="subcellular location">
    <subcellularLocation>
        <location evidence="1">Membrane</location>
        <topology evidence="1">Multi-pass membrane protein</topology>
    </subcellularLocation>
</comment>
<comment type="similarity">
    <text evidence="2 6">Belongs to the BI1 family.</text>
</comment>
<evidence type="ECO:0000313" key="7">
    <source>
        <dbReference type="EMBL" id="PJK31318.1"/>
    </source>
</evidence>
<dbReference type="Proteomes" id="UP000229498">
    <property type="component" value="Unassembled WGS sequence"/>
</dbReference>
<organism evidence="7 8">
    <name type="scientific">Minwuia thermotolerans</name>
    <dbReference type="NCBI Taxonomy" id="2056226"/>
    <lineage>
        <taxon>Bacteria</taxon>
        <taxon>Pseudomonadati</taxon>
        <taxon>Pseudomonadota</taxon>
        <taxon>Alphaproteobacteria</taxon>
        <taxon>Minwuiales</taxon>
        <taxon>Minwuiaceae</taxon>
        <taxon>Minwuia</taxon>
    </lineage>
</organism>
<keyword evidence="4 6" id="KW-1133">Transmembrane helix</keyword>